<keyword evidence="8" id="KW-1185">Reference proteome</keyword>
<dbReference type="Proteomes" id="UP000246352">
    <property type="component" value="Unassembled WGS sequence"/>
</dbReference>
<proteinExistence type="inferred from homology"/>
<accession>A0A317PHB3</accession>
<dbReference type="PANTHER" id="PTHR43776">
    <property type="entry name" value="TRANSPORT ATP-BINDING PROTEIN"/>
    <property type="match status" value="1"/>
</dbReference>
<dbReference type="Pfam" id="PF08352">
    <property type="entry name" value="oligo_HPY"/>
    <property type="match status" value="1"/>
</dbReference>
<evidence type="ECO:0000259" key="6">
    <source>
        <dbReference type="PROSITE" id="PS50893"/>
    </source>
</evidence>
<dbReference type="InterPro" id="IPR050319">
    <property type="entry name" value="ABC_transp_ATP-bind"/>
</dbReference>
<dbReference type="OrthoDB" id="9815712at2"/>
<evidence type="ECO:0000256" key="3">
    <source>
        <dbReference type="ARBA" id="ARBA00022448"/>
    </source>
</evidence>
<evidence type="ECO:0000256" key="4">
    <source>
        <dbReference type="ARBA" id="ARBA00022741"/>
    </source>
</evidence>
<dbReference type="SMART" id="SM00382">
    <property type="entry name" value="AAA"/>
    <property type="match status" value="1"/>
</dbReference>
<evidence type="ECO:0000313" key="8">
    <source>
        <dbReference type="Proteomes" id="UP000246352"/>
    </source>
</evidence>
<dbReference type="RefSeq" id="WP_110033011.1">
    <property type="nucleotide sequence ID" value="NZ_QGTR01000004.1"/>
</dbReference>
<dbReference type="InterPro" id="IPR027417">
    <property type="entry name" value="P-loop_NTPase"/>
</dbReference>
<dbReference type="InterPro" id="IPR013563">
    <property type="entry name" value="Oligopep_ABC_C"/>
</dbReference>
<comment type="similarity">
    <text evidence="2">Belongs to the ABC transporter superfamily.</text>
</comment>
<dbReference type="EMBL" id="QGTR01000004">
    <property type="protein sequence ID" value="PWV98838.1"/>
    <property type="molecule type" value="Genomic_DNA"/>
</dbReference>
<comment type="caution">
    <text evidence="7">The sequence shown here is derived from an EMBL/GenBank/DDBJ whole genome shotgun (WGS) entry which is preliminary data.</text>
</comment>
<dbReference type="GO" id="GO:0016887">
    <property type="term" value="F:ATP hydrolysis activity"/>
    <property type="evidence" value="ECO:0007669"/>
    <property type="project" value="InterPro"/>
</dbReference>
<dbReference type="InterPro" id="IPR003439">
    <property type="entry name" value="ABC_transporter-like_ATP-bd"/>
</dbReference>
<protein>
    <submittedName>
        <fullName evidence="7">Peptide/nickel transport system ATP-binding protein/oligopeptide transport system ATP-binding protein</fullName>
    </submittedName>
</protein>
<dbReference type="GO" id="GO:0005886">
    <property type="term" value="C:plasma membrane"/>
    <property type="evidence" value="ECO:0007669"/>
    <property type="project" value="UniProtKB-SubCell"/>
</dbReference>
<dbReference type="PROSITE" id="PS00211">
    <property type="entry name" value="ABC_TRANSPORTER_1"/>
    <property type="match status" value="1"/>
</dbReference>
<dbReference type="GO" id="GO:0015833">
    <property type="term" value="P:peptide transport"/>
    <property type="evidence" value="ECO:0007669"/>
    <property type="project" value="InterPro"/>
</dbReference>
<evidence type="ECO:0000256" key="1">
    <source>
        <dbReference type="ARBA" id="ARBA00004417"/>
    </source>
</evidence>
<sequence length="330" mass="36023">MSAAPLLQVEDLKTHFFLGTARPFGSGRRLLKAVDGVSFSIGAGEVLSLVGESGCGKSTVGRTLTRLETASGGTARLDGREILSLSQAEFRPLRREIQMIFQDPFASLNPRLTIEQTLAEPLRIHGLAQTRTEARALIAETLQLVGLDPKVMERYPHEFSGGQRQRIGIARVMILKPRLVIADEAVSALDVSIQAQVLNLIKDLQRDSGVSMLFISHDLGVVRHISDRVAVMYLGRIVEIGTRADIFDRPSHPYTRLLLSSIPRIVPGRKRVEDLGEPANAASPPSGCAFHPRCKFATDICRTTQPPAHAVDTGHLSACHHIEALQKDLA</sequence>
<dbReference type="FunFam" id="3.40.50.300:FF:000016">
    <property type="entry name" value="Oligopeptide ABC transporter ATP-binding component"/>
    <property type="match status" value="1"/>
</dbReference>
<evidence type="ECO:0000256" key="5">
    <source>
        <dbReference type="ARBA" id="ARBA00022840"/>
    </source>
</evidence>
<dbReference type="InterPro" id="IPR003593">
    <property type="entry name" value="AAA+_ATPase"/>
</dbReference>
<evidence type="ECO:0000313" key="7">
    <source>
        <dbReference type="EMBL" id="PWV98838.1"/>
    </source>
</evidence>
<dbReference type="NCBIfam" id="TIGR01727">
    <property type="entry name" value="oligo_HPY"/>
    <property type="match status" value="1"/>
</dbReference>
<comment type="subcellular location">
    <subcellularLocation>
        <location evidence="1">Cell inner membrane</location>
        <topology evidence="1">Peripheral membrane protein</topology>
    </subcellularLocation>
</comment>
<dbReference type="InterPro" id="IPR017871">
    <property type="entry name" value="ABC_transporter-like_CS"/>
</dbReference>
<dbReference type="SUPFAM" id="SSF52540">
    <property type="entry name" value="P-loop containing nucleoside triphosphate hydrolases"/>
    <property type="match status" value="1"/>
</dbReference>
<keyword evidence="5 7" id="KW-0067">ATP-binding</keyword>
<gene>
    <name evidence="7" type="ORF">DFR52_104128</name>
</gene>
<dbReference type="GO" id="GO:0005524">
    <property type="term" value="F:ATP binding"/>
    <property type="evidence" value="ECO:0007669"/>
    <property type="project" value="UniProtKB-KW"/>
</dbReference>
<dbReference type="AlphaFoldDB" id="A0A317PHB3"/>
<dbReference type="PROSITE" id="PS50893">
    <property type="entry name" value="ABC_TRANSPORTER_2"/>
    <property type="match status" value="1"/>
</dbReference>
<name>A0A317PHB3_9HYPH</name>
<reference evidence="7 8" key="1">
    <citation type="submission" date="2018-05" db="EMBL/GenBank/DDBJ databases">
        <title>Genomic Encyclopedia of Type Strains, Phase IV (KMG-IV): sequencing the most valuable type-strain genomes for metagenomic binning, comparative biology and taxonomic classification.</title>
        <authorList>
            <person name="Goeker M."/>
        </authorList>
    </citation>
    <scope>NUCLEOTIDE SEQUENCE [LARGE SCALE GENOMIC DNA]</scope>
    <source>
        <strain evidence="7 8">DSM 16791</strain>
    </source>
</reference>
<dbReference type="Gene3D" id="3.40.50.300">
    <property type="entry name" value="P-loop containing nucleotide triphosphate hydrolases"/>
    <property type="match status" value="1"/>
</dbReference>
<dbReference type="CDD" id="cd03257">
    <property type="entry name" value="ABC_NikE_OppD_transporters"/>
    <property type="match status" value="1"/>
</dbReference>
<keyword evidence="3" id="KW-0813">Transport</keyword>
<dbReference type="PANTHER" id="PTHR43776:SF7">
    <property type="entry name" value="D,D-DIPEPTIDE TRANSPORT ATP-BINDING PROTEIN DDPF-RELATED"/>
    <property type="match status" value="1"/>
</dbReference>
<feature type="domain" description="ABC transporter" evidence="6">
    <location>
        <begin position="7"/>
        <end position="259"/>
    </location>
</feature>
<evidence type="ECO:0000256" key="2">
    <source>
        <dbReference type="ARBA" id="ARBA00005417"/>
    </source>
</evidence>
<keyword evidence="4" id="KW-0547">Nucleotide-binding</keyword>
<organism evidence="7 8">
    <name type="scientific">Hoeflea marina</name>
    <dbReference type="NCBI Taxonomy" id="274592"/>
    <lineage>
        <taxon>Bacteria</taxon>
        <taxon>Pseudomonadati</taxon>
        <taxon>Pseudomonadota</taxon>
        <taxon>Alphaproteobacteria</taxon>
        <taxon>Hyphomicrobiales</taxon>
        <taxon>Rhizobiaceae</taxon>
        <taxon>Hoeflea</taxon>
    </lineage>
</organism>
<dbReference type="Pfam" id="PF00005">
    <property type="entry name" value="ABC_tran"/>
    <property type="match status" value="1"/>
</dbReference>
<dbReference type="GO" id="GO:0055085">
    <property type="term" value="P:transmembrane transport"/>
    <property type="evidence" value="ECO:0007669"/>
    <property type="project" value="UniProtKB-ARBA"/>
</dbReference>